<organism evidence="9 10">
    <name type="scientific">Ranitomeya imitator</name>
    <name type="common">mimic poison frog</name>
    <dbReference type="NCBI Taxonomy" id="111125"/>
    <lineage>
        <taxon>Eukaryota</taxon>
        <taxon>Metazoa</taxon>
        <taxon>Chordata</taxon>
        <taxon>Craniata</taxon>
        <taxon>Vertebrata</taxon>
        <taxon>Euteleostomi</taxon>
        <taxon>Amphibia</taxon>
        <taxon>Batrachia</taxon>
        <taxon>Anura</taxon>
        <taxon>Neobatrachia</taxon>
        <taxon>Hyloidea</taxon>
        <taxon>Dendrobatidae</taxon>
        <taxon>Dendrobatinae</taxon>
        <taxon>Ranitomeya</taxon>
    </lineage>
</organism>
<gene>
    <name evidence="9" type="ORF">RIMI_LOCUS14300304</name>
</gene>
<proteinExistence type="inferred from homology"/>
<comment type="caution">
    <text evidence="9">The sequence shown here is derived from an EMBL/GenBank/DDBJ whole genome shotgun (WGS) entry which is preliminary data.</text>
</comment>
<feature type="coiled-coil region" evidence="7">
    <location>
        <begin position="491"/>
        <end position="532"/>
    </location>
</feature>
<dbReference type="SUPFAM" id="SSF48340">
    <property type="entry name" value="Interferon-induced guanylate-binding protein 1 (GBP1), C-terminal domain"/>
    <property type="match status" value="1"/>
</dbReference>
<dbReference type="Pfam" id="PF02841">
    <property type="entry name" value="GBP_C"/>
    <property type="match status" value="1"/>
</dbReference>
<dbReference type="SUPFAM" id="SSF52540">
    <property type="entry name" value="P-loop containing nucleoside triphosphate hydrolases"/>
    <property type="match status" value="1"/>
</dbReference>
<evidence type="ECO:0000256" key="7">
    <source>
        <dbReference type="SAM" id="Coils"/>
    </source>
</evidence>
<evidence type="ECO:0000313" key="9">
    <source>
        <dbReference type="EMBL" id="CAJ0953406.1"/>
    </source>
</evidence>
<evidence type="ECO:0000256" key="1">
    <source>
        <dbReference type="ARBA" id="ARBA00022588"/>
    </source>
</evidence>
<dbReference type="CDD" id="cd01851">
    <property type="entry name" value="GBP"/>
    <property type="match status" value="1"/>
</dbReference>
<evidence type="ECO:0000256" key="6">
    <source>
        <dbReference type="PROSITE-ProRule" id="PRU01052"/>
    </source>
</evidence>
<keyword evidence="10" id="KW-1185">Reference proteome</keyword>
<protein>
    <recommendedName>
        <fullName evidence="8">GB1/RHD3-type G domain-containing protein</fullName>
    </recommendedName>
</protein>
<dbReference type="InterPro" id="IPR027417">
    <property type="entry name" value="P-loop_NTPase"/>
</dbReference>
<dbReference type="InterPro" id="IPR030386">
    <property type="entry name" value="G_GB1_RHD3_dom"/>
</dbReference>
<dbReference type="PROSITE" id="PS51715">
    <property type="entry name" value="G_GB1_RHD3"/>
    <property type="match status" value="1"/>
</dbReference>
<evidence type="ECO:0000259" key="8">
    <source>
        <dbReference type="PROSITE" id="PS51715"/>
    </source>
</evidence>
<keyword evidence="5" id="KW-0342">GTP-binding</keyword>
<dbReference type="InterPro" id="IPR037684">
    <property type="entry name" value="GBP_C"/>
</dbReference>
<feature type="coiled-coil region" evidence="7">
    <location>
        <begin position="576"/>
        <end position="610"/>
    </location>
</feature>
<name>A0ABN9LXG8_9NEOB</name>
<dbReference type="PANTHER" id="PTHR10751">
    <property type="entry name" value="GUANYLATE BINDING PROTEIN"/>
    <property type="match status" value="1"/>
</dbReference>
<dbReference type="Pfam" id="PF02263">
    <property type="entry name" value="GBP"/>
    <property type="match status" value="1"/>
</dbReference>
<keyword evidence="4" id="KW-0391">Immunity</keyword>
<dbReference type="Proteomes" id="UP001176940">
    <property type="component" value="Unassembled WGS sequence"/>
</dbReference>
<dbReference type="InterPro" id="IPR036543">
    <property type="entry name" value="Guanylate-bd_C_sf"/>
</dbReference>
<sequence>MKGRKEPTSPPEVPPLEGSVLRTPLTMAPLLPMPRPICLIENVDGNTLVLNKEAEKILLEISQPVVVIAIVGKYRTGKSYLMNKLAGSRTGFPLGSTIQSKTKGIWMWCVPHPQKSGQTLVLLDTEGLGDVEKGDCKNDAWIFSLAVMLSSSLVFNSLGTIDQQSMEQLHYVTELTKLIKLKSSTKEDHSGEYKRYMPSFTWCVRDFTLTLEKNGKAITEDEYLMSSLELKKGTDEKTKTFNLSRDCILHFFHEHKCFVFDRPGSKKQLQILEELEESELEEEFVEQTKRFYSYMMHHSRAKSLAGGAEVTGRMLAVLAASYVTAIQSGTVPCMENAVLALAKIENTGALQDAMSKYQCEMEKRVLKFPTETQQEFLNMHMECEKEAIVVFMGRSLNDEDQKYQKKLKGLIDDKMSEYSTKNEKASRDYCRNLLQELSATMENDILAGIYFVPGGHKLYLMEKLKVIEAYNTRPGKGIKSLEVIQKYIIEKKDIEAAIIKADETLTEKERQLAEERAQSENAVREKQIIEQNTRNMQQFKEDQARSFEQHKAMLMEKMEQERKMMVQQNELVIARKLKEQEMMMNLQNQMSDLKKEIKKLQEENSKSGCNVM</sequence>
<dbReference type="Gene3D" id="1.20.1000.10">
    <property type="entry name" value="Guanylate-binding protein, C-terminal domain"/>
    <property type="match status" value="1"/>
</dbReference>
<evidence type="ECO:0000256" key="3">
    <source>
        <dbReference type="ARBA" id="ARBA00022801"/>
    </source>
</evidence>
<keyword evidence="7" id="KW-0175">Coiled coil</keyword>
<dbReference type="Gene3D" id="3.40.50.300">
    <property type="entry name" value="P-loop containing nucleotide triphosphate hydrolases"/>
    <property type="match status" value="1"/>
</dbReference>
<keyword evidence="2" id="KW-0547">Nucleotide-binding</keyword>
<dbReference type="CDD" id="cd16269">
    <property type="entry name" value="GBP_C"/>
    <property type="match status" value="1"/>
</dbReference>
<dbReference type="InterPro" id="IPR015894">
    <property type="entry name" value="Guanylate-bd_N"/>
</dbReference>
<evidence type="ECO:0000256" key="5">
    <source>
        <dbReference type="ARBA" id="ARBA00023134"/>
    </source>
</evidence>
<keyword evidence="3" id="KW-0378">Hydrolase</keyword>
<accession>A0ABN9LXG8</accession>
<evidence type="ECO:0000256" key="2">
    <source>
        <dbReference type="ARBA" id="ARBA00022741"/>
    </source>
</evidence>
<feature type="domain" description="GB1/RHD3-type G" evidence="8">
    <location>
        <begin position="62"/>
        <end position="322"/>
    </location>
</feature>
<evidence type="ECO:0000313" key="10">
    <source>
        <dbReference type="Proteomes" id="UP001176940"/>
    </source>
</evidence>
<keyword evidence="1" id="KW-0399">Innate immunity</keyword>
<reference evidence="9" key="1">
    <citation type="submission" date="2023-07" db="EMBL/GenBank/DDBJ databases">
        <authorList>
            <person name="Stuckert A."/>
        </authorList>
    </citation>
    <scope>NUCLEOTIDE SEQUENCE</scope>
</reference>
<dbReference type="EMBL" id="CAUEEQ010036654">
    <property type="protein sequence ID" value="CAJ0953406.1"/>
    <property type="molecule type" value="Genomic_DNA"/>
</dbReference>
<evidence type="ECO:0000256" key="4">
    <source>
        <dbReference type="ARBA" id="ARBA00022859"/>
    </source>
</evidence>
<dbReference type="InterPro" id="IPR003191">
    <property type="entry name" value="Guanylate-bd/ATL_C"/>
</dbReference>
<comment type="similarity">
    <text evidence="6">Belongs to the TRAFAC class dynamin-like GTPase superfamily. GB1/RHD3 GTPase family.</text>
</comment>